<accession>A0A1H0RI11</accession>
<proteinExistence type="predicted"/>
<evidence type="ECO:0000313" key="2">
    <source>
        <dbReference type="Proteomes" id="UP000199073"/>
    </source>
</evidence>
<dbReference type="Proteomes" id="UP000199073">
    <property type="component" value="Unassembled WGS sequence"/>
</dbReference>
<dbReference type="RefSeq" id="WP_092222934.1">
    <property type="nucleotide sequence ID" value="NZ_FNJI01000015.1"/>
</dbReference>
<dbReference type="STRING" id="91360.SAMN05660330_02302"/>
<dbReference type="InterPro" id="IPR027267">
    <property type="entry name" value="AH/BAR_dom_sf"/>
</dbReference>
<name>A0A1H0RI11_9BACT</name>
<evidence type="ECO:0000313" key="1">
    <source>
        <dbReference type="EMBL" id="SDP29040.1"/>
    </source>
</evidence>
<sequence length="180" mass="20802">MTEMIFTSKISVHRWLLENGWQISKTQFYDHCNEGLLRPRKSDGKYDLKTVKKYANLHVRKLETGQKESDREIQMREEKLSIALEREKMGLESDRFNLEKKKGKYVAVSDVELMIVGRAVAFMAHLNHTVQQSVPDWIDIVNGDQSMAPQLVEAISRSVEQRMGDFAVNAEFDVILEANE</sequence>
<gene>
    <name evidence="1" type="ORF">SAMN05660330_02302</name>
</gene>
<keyword evidence="2" id="KW-1185">Reference proteome</keyword>
<dbReference type="OrthoDB" id="5452435at2"/>
<reference evidence="1 2" key="1">
    <citation type="submission" date="2016-10" db="EMBL/GenBank/DDBJ databases">
        <authorList>
            <person name="de Groot N.N."/>
        </authorList>
    </citation>
    <scope>NUCLEOTIDE SEQUENCE [LARGE SCALE GENOMIC DNA]</scope>
    <source>
        <strain evidence="1 2">DSM 12130</strain>
    </source>
</reference>
<organism evidence="1 2">
    <name type="scientific">Desulforhopalus singaporensis</name>
    <dbReference type="NCBI Taxonomy" id="91360"/>
    <lineage>
        <taxon>Bacteria</taxon>
        <taxon>Pseudomonadati</taxon>
        <taxon>Thermodesulfobacteriota</taxon>
        <taxon>Desulfobulbia</taxon>
        <taxon>Desulfobulbales</taxon>
        <taxon>Desulfocapsaceae</taxon>
        <taxon>Desulforhopalus</taxon>
    </lineage>
</organism>
<dbReference type="EMBL" id="FNJI01000015">
    <property type="protein sequence ID" value="SDP29040.1"/>
    <property type="molecule type" value="Genomic_DNA"/>
</dbReference>
<dbReference type="SUPFAM" id="SSF103657">
    <property type="entry name" value="BAR/IMD domain-like"/>
    <property type="match status" value="1"/>
</dbReference>
<protein>
    <submittedName>
        <fullName evidence="1">Uncharacterized protein</fullName>
    </submittedName>
</protein>
<dbReference type="AlphaFoldDB" id="A0A1H0RI11"/>